<evidence type="ECO:0000313" key="2">
    <source>
        <dbReference type="Proteomes" id="UP001059617"/>
    </source>
</evidence>
<sequence length="74" mass="8124">MEELFVRQVDIGVADMDIAVDDQMTTTRVVIERATATDRRGGADRELLLVYGAAETRAVAEALRRASELALEDS</sequence>
<keyword evidence="2" id="KW-1185">Reference proteome</keyword>
<reference evidence="1" key="1">
    <citation type="submission" date="2021-04" db="EMBL/GenBank/DDBJ databases">
        <authorList>
            <person name="Hartkoorn R.C."/>
            <person name="Beaudoing E."/>
            <person name="Hot D."/>
        </authorList>
    </citation>
    <scope>NUCLEOTIDE SEQUENCE</scope>
    <source>
        <strain evidence="1">NRRL B-16292</strain>
    </source>
</reference>
<dbReference type="Proteomes" id="UP001059617">
    <property type="component" value="Chromosome"/>
</dbReference>
<name>A0ABY5VX53_9ACTN</name>
<organism evidence="1 2">
    <name type="scientific">Dactylosporangium fulvum</name>
    <dbReference type="NCBI Taxonomy" id="53359"/>
    <lineage>
        <taxon>Bacteria</taxon>
        <taxon>Bacillati</taxon>
        <taxon>Actinomycetota</taxon>
        <taxon>Actinomycetes</taxon>
        <taxon>Micromonosporales</taxon>
        <taxon>Micromonosporaceae</taxon>
        <taxon>Dactylosporangium</taxon>
    </lineage>
</organism>
<proteinExistence type="predicted"/>
<protein>
    <submittedName>
        <fullName evidence="1">Uncharacterized protein</fullName>
    </submittedName>
</protein>
<dbReference type="RefSeq" id="WP_259859525.1">
    <property type="nucleotide sequence ID" value="NZ_BAAAST010000052.1"/>
</dbReference>
<reference evidence="1" key="2">
    <citation type="submission" date="2022-09" db="EMBL/GenBank/DDBJ databases">
        <title>Biosynthetic gene clusters of Dactylosporangioum fulvum.</title>
        <authorList>
            <person name="Caradec T."/>
        </authorList>
    </citation>
    <scope>NUCLEOTIDE SEQUENCE</scope>
    <source>
        <strain evidence="1">NRRL B-16292</strain>
    </source>
</reference>
<accession>A0ABY5VX53</accession>
<evidence type="ECO:0000313" key="1">
    <source>
        <dbReference type="EMBL" id="UWP81755.1"/>
    </source>
</evidence>
<gene>
    <name evidence="1" type="ORF">Dfulv_42770</name>
</gene>
<dbReference type="EMBL" id="CP073720">
    <property type="protein sequence ID" value="UWP81755.1"/>
    <property type="molecule type" value="Genomic_DNA"/>
</dbReference>